<proteinExistence type="predicted"/>
<dbReference type="RefSeq" id="WP_377123259.1">
    <property type="nucleotide sequence ID" value="NZ_JBHRSD010000014.1"/>
</dbReference>
<evidence type="ECO:0000313" key="2">
    <source>
        <dbReference type="EMBL" id="MFC3032598.1"/>
    </source>
</evidence>
<sequence length="115" mass="12494">MLFKFLGLLAIVLVICSLPLSVTVGAYSIISFYLALTSVLVASLVTAIHGKNYYFPVLALASVNIMGTNDATNLFGLFNEQDWLYTLSMYGIFAIIVTVSTIFAKKDSVLLSSLK</sequence>
<feature type="transmembrane region" description="Helical" evidence="1">
    <location>
        <begin position="29"/>
        <end position="48"/>
    </location>
</feature>
<feature type="transmembrane region" description="Helical" evidence="1">
    <location>
        <begin position="83"/>
        <end position="104"/>
    </location>
</feature>
<name>A0ABV7CJ60_9GAMM</name>
<keyword evidence="1" id="KW-0472">Membrane</keyword>
<comment type="caution">
    <text evidence="2">The sequence shown here is derived from an EMBL/GenBank/DDBJ whole genome shotgun (WGS) entry which is preliminary data.</text>
</comment>
<gene>
    <name evidence="2" type="ORF">ACFOEE_08710</name>
</gene>
<dbReference type="EMBL" id="JBHRSD010000014">
    <property type="protein sequence ID" value="MFC3032598.1"/>
    <property type="molecule type" value="Genomic_DNA"/>
</dbReference>
<dbReference type="Proteomes" id="UP001595453">
    <property type="component" value="Unassembled WGS sequence"/>
</dbReference>
<keyword evidence="1" id="KW-1133">Transmembrane helix</keyword>
<evidence type="ECO:0000313" key="3">
    <source>
        <dbReference type="Proteomes" id="UP001595453"/>
    </source>
</evidence>
<keyword evidence="3" id="KW-1185">Reference proteome</keyword>
<evidence type="ECO:0000256" key="1">
    <source>
        <dbReference type="SAM" id="Phobius"/>
    </source>
</evidence>
<protein>
    <submittedName>
        <fullName evidence="2">Uncharacterized protein</fullName>
    </submittedName>
</protein>
<organism evidence="2 3">
    <name type="scientific">Pseudoalteromonas fenneropenaei</name>
    <dbReference type="NCBI Taxonomy" id="1737459"/>
    <lineage>
        <taxon>Bacteria</taxon>
        <taxon>Pseudomonadati</taxon>
        <taxon>Pseudomonadota</taxon>
        <taxon>Gammaproteobacteria</taxon>
        <taxon>Alteromonadales</taxon>
        <taxon>Pseudoalteromonadaceae</taxon>
        <taxon>Pseudoalteromonas</taxon>
    </lineage>
</organism>
<accession>A0ABV7CJ60</accession>
<keyword evidence="1" id="KW-0812">Transmembrane</keyword>
<reference evidence="3" key="1">
    <citation type="journal article" date="2019" name="Int. J. Syst. Evol. Microbiol.">
        <title>The Global Catalogue of Microorganisms (GCM) 10K type strain sequencing project: providing services to taxonomists for standard genome sequencing and annotation.</title>
        <authorList>
            <consortium name="The Broad Institute Genomics Platform"/>
            <consortium name="The Broad Institute Genome Sequencing Center for Infectious Disease"/>
            <person name="Wu L."/>
            <person name="Ma J."/>
        </authorList>
    </citation>
    <scope>NUCLEOTIDE SEQUENCE [LARGE SCALE GENOMIC DNA]</scope>
    <source>
        <strain evidence="3">KCTC 42730</strain>
    </source>
</reference>